<dbReference type="PANTHER" id="PTHR10381">
    <property type="entry name" value="ATP-DEPENDENT CLP PROTEASE PROTEOLYTIC SUBUNIT"/>
    <property type="match status" value="1"/>
</dbReference>
<dbReference type="RefSeq" id="WP_254295108.1">
    <property type="nucleotide sequence ID" value="NZ_JAMLDX010000014.1"/>
</dbReference>
<feature type="compositionally biased region" description="Low complexity" evidence="7">
    <location>
        <begin position="338"/>
        <end position="347"/>
    </location>
</feature>
<dbReference type="GO" id="GO:0004252">
    <property type="term" value="F:serine-type endopeptidase activity"/>
    <property type="evidence" value="ECO:0007669"/>
    <property type="project" value="InterPro"/>
</dbReference>
<dbReference type="CDD" id="cd07016">
    <property type="entry name" value="S14_ClpP_1"/>
    <property type="match status" value="1"/>
</dbReference>
<dbReference type="AlphaFoldDB" id="A0A9X2HJJ3"/>
<evidence type="ECO:0000313" key="8">
    <source>
        <dbReference type="EMBL" id="MCP3732023.1"/>
    </source>
</evidence>
<dbReference type="PRINTS" id="PR00127">
    <property type="entry name" value="CLPPROTEASEP"/>
</dbReference>
<evidence type="ECO:0000256" key="3">
    <source>
        <dbReference type="ARBA" id="ARBA00022670"/>
    </source>
</evidence>
<evidence type="ECO:0000256" key="5">
    <source>
        <dbReference type="ARBA" id="ARBA00022825"/>
    </source>
</evidence>
<dbReference type="GO" id="GO:0009368">
    <property type="term" value="C:endopeptidase Clp complex"/>
    <property type="evidence" value="ECO:0007669"/>
    <property type="project" value="TreeGrafter"/>
</dbReference>
<accession>A0A9X2HJJ3</accession>
<evidence type="ECO:0000256" key="2">
    <source>
        <dbReference type="ARBA" id="ARBA00022490"/>
    </source>
</evidence>
<comment type="caution">
    <text evidence="8">The sequence shown here is derived from an EMBL/GenBank/DDBJ whole genome shotgun (WGS) entry which is preliminary data.</text>
</comment>
<keyword evidence="3 8" id="KW-0645">Protease</keyword>
<keyword evidence="4" id="KW-0378">Hydrolase</keyword>
<reference evidence="8" key="1">
    <citation type="submission" date="2022-05" db="EMBL/GenBank/DDBJ databases">
        <title>Sphingomonas sp. strain MG17 Genome sequencing and assembly.</title>
        <authorList>
            <person name="Kim I."/>
        </authorList>
    </citation>
    <scope>NUCLEOTIDE SEQUENCE</scope>
    <source>
        <strain evidence="8">MG17</strain>
    </source>
</reference>
<dbReference type="SUPFAM" id="SSF52096">
    <property type="entry name" value="ClpP/crotonase"/>
    <property type="match status" value="1"/>
</dbReference>
<evidence type="ECO:0000256" key="6">
    <source>
        <dbReference type="RuleBase" id="RU003567"/>
    </source>
</evidence>
<dbReference type="Pfam" id="PF25209">
    <property type="entry name" value="Phage_capsid_4"/>
    <property type="match status" value="1"/>
</dbReference>
<dbReference type="InterPro" id="IPR029045">
    <property type="entry name" value="ClpP/crotonase-like_dom_sf"/>
</dbReference>
<feature type="region of interest" description="Disordered" evidence="7">
    <location>
        <begin position="314"/>
        <end position="350"/>
    </location>
</feature>
<evidence type="ECO:0000256" key="7">
    <source>
        <dbReference type="SAM" id="MobiDB-lite"/>
    </source>
</evidence>
<dbReference type="GO" id="GO:0004176">
    <property type="term" value="F:ATP-dependent peptidase activity"/>
    <property type="evidence" value="ECO:0007669"/>
    <property type="project" value="InterPro"/>
</dbReference>
<dbReference type="Pfam" id="PF00574">
    <property type="entry name" value="CLP_protease"/>
    <property type="match status" value="1"/>
</dbReference>
<dbReference type="GO" id="GO:0051117">
    <property type="term" value="F:ATPase binding"/>
    <property type="evidence" value="ECO:0007669"/>
    <property type="project" value="TreeGrafter"/>
</dbReference>
<dbReference type="Gene3D" id="3.90.226.10">
    <property type="entry name" value="2-enoyl-CoA Hydratase, Chain A, domain 1"/>
    <property type="match status" value="1"/>
</dbReference>
<sequence length="650" mass="69387">MAEIILYGIIGSPEDKCDAATVCATIRAARGPLSIRVNSPGGYVMEGLAIVAAMRAYQGGRVTAYIDGLAASMGSVIAAAADEVVMAESALWMMHKPWDASIGNAEEMRKDAEQLDRVEAQIIGIYAKRSGLEHGELAGMLAEETWLTPEEALAQGFVTSIAEPLKIAAIADLTPFGFRHAPAATTEKETQMPTPTPTPSDPVAIERGRIASIMALCGKHGLPETLRDELISKGTALDAAREIILDRLATRDDVKNIGHCNPNEQSWANPAFSFNAMQDALFARISGEAPSAPAKELMGLSLVDMARDMLDRQGVSGARRMSPKSVLDTFNGRGKGGAKQPQAAASGGWMGSGAITQGTADFPDLLTGTGDRYLAAQFAVASNPLKKVARKTNAKDFRPKTSIITTEFSQLDRTPEFAEVKHGTLLARSESYQPETFTKQFTLSRQAIMNDDLGAFADTLRIMARSAAEIEATILAALLNSNPVMSDGNALFSTAHGNLIATGSGGPPTVASFDAARVKLASQRDPNSGSYLEVAPSVWLGHTTLGGAARVVNGSQYDPDVANKLQRANVALGMLNDVIDTPRLTNTTAWYLFADPEQYPVLEYCYIDGVEEPQLDSKEGWDVLGMAYRIVHDFGAGFVDWRGAVKNEGA</sequence>
<evidence type="ECO:0000256" key="4">
    <source>
        <dbReference type="ARBA" id="ARBA00022801"/>
    </source>
</evidence>
<keyword evidence="9" id="KW-1185">Reference proteome</keyword>
<dbReference type="Proteomes" id="UP001139451">
    <property type="component" value="Unassembled WGS sequence"/>
</dbReference>
<evidence type="ECO:0000256" key="1">
    <source>
        <dbReference type="ARBA" id="ARBA00007039"/>
    </source>
</evidence>
<dbReference type="InterPro" id="IPR023562">
    <property type="entry name" value="ClpP/TepA"/>
</dbReference>
<gene>
    <name evidence="8" type="ORF">M9978_16480</name>
</gene>
<proteinExistence type="inferred from homology"/>
<keyword evidence="5" id="KW-0720">Serine protease</keyword>
<name>A0A9X2HJJ3_9SPHN</name>
<dbReference type="EMBL" id="JAMLDX010000014">
    <property type="protein sequence ID" value="MCP3732023.1"/>
    <property type="molecule type" value="Genomic_DNA"/>
</dbReference>
<dbReference type="NCBIfam" id="NF045542">
    <property type="entry name" value="Clp_rel_HeadMat"/>
    <property type="match status" value="1"/>
</dbReference>
<evidence type="ECO:0000313" key="9">
    <source>
        <dbReference type="Proteomes" id="UP001139451"/>
    </source>
</evidence>
<comment type="similarity">
    <text evidence="1 6">Belongs to the peptidase S14 family.</text>
</comment>
<dbReference type="PANTHER" id="PTHR10381:SF70">
    <property type="entry name" value="ATP-DEPENDENT CLP PROTEASE PROTEOLYTIC SUBUNIT"/>
    <property type="match status" value="1"/>
</dbReference>
<protein>
    <recommendedName>
        <fullName evidence="6">ATP-dependent Clp protease proteolytic subunit</fullName>
    </recommendedName>
</protein>
<dbReference type="GO" id="GO:0006515">
    <property type="term" value="P:protein quality control for misfolded or incompletely synthesized proteins"/>
    <property type="evidence" value="ECO:0007669"/>
    <property type="project" value="TreeGrafter"/>
</dbReference>
<keyword evidence="2" id="KW-0963">Cytoplasm</keyword>
<dbReference type="InterPro" id="IPR001907">
    <property type="entry name" value="ClpP"/>
</dbReference>
<organism evidence="8 9">
    <name type="scientific">Sphingomonas tagetis</name>
    <dbReference type="NCBI Taxonomy" id="2949092"/>
    <lineage>
        <taxon>Bacteria</taxon>
        <taxon>Pseudomonadati</taxon>
        <taxon>Pseudomonadota</taxon>
        <taxon>Alphaproteobacteria</taxon>
        <taxon>Sphingomonadales</taxon>
        <taxon>Sphingomonadaceae</taxon>
        <taxon>Sphingomonas</taxon>
    </lineage>
</organism>